<evidence type="ECO:0000256" key="6">
    <source>
        <dbReference type="SAM" id="MobiDB-lite"/>
    </source>
</evidence>
<comment type="similarity">
    <text evidence="2">Belongs to the GtrA family.</text>
</comment>
<sequence>MRFVRLLPERWQKFLREVLKFGAVGGVNGVINYAVFNALALTVFADGQLKANVIATVVATVSSYLMNRHWTYRDRPKSAMRREYALFFLFNGVGLVIELGILALAKYGFGISGLLALNLAKTVGVGLATVFRFWSYRTFVFRKSPATAFVPTESGAVRKTTAAGPAGEPDGDFLAELDPVAELAEAVTELTESEAEPAAAGDPAVRVDRGAGAETRVGEGTDSPVREGTTAAATNGTRASAGAPVGSASPLEVQFAETMDAALETELAAELNAAPRRSSAR</sequence>
<feature type="compositionally biased region" description="Low complexity" evidence="6">
    <location>
        <begin position="228"/>
        <end position="247"/>
    </location>
</feature>
<evidence type="ECO:0000256" key="5">
    <source>
        <dbReference type="ARBA" id="ARBA00023136"/>
    </source>
</evidence>
<evidence type="ECO:0000313" key="10">
    <source>
        <dbReference type="Proteomes" id="UP000621500"/>
    </source>
</evidence>
<keyword evidence="4 7" id="KW-1133">Transmembrane helix</keyword>
<feature type="region of interest" description="Disordered" evidence="6">
    <location>
        <begin position="214"/>
        <end position="247"/>
    </location>
</feature>
<keyword evidence="10" id="KW-1185">Reference proteome</keyword>
<evidence type="ECO:0000256" key="1">
    <source>
        <dbReference type="ARBA" id="ARBA00004141"/>
    </source>
</evidence>
<evidence type="ECO:0000256" key="7">
    <source>
        <dbReference type="SAM" id="Phobius"/>
    </source>
</evidence>
<proteinExistence type="inferred from homology"/>
<dbReference type="Pfam" id="PF04138">
    <property type="entry name" value="GtrA_DPMS_TM"/>
    <property type="match status" value="1"/>
</dbReference>
<feature type="transmembrane region" description="Helical" evidence="7">
    <location>
        <begin position="21"/>
        <end position="43"/>
    </location>
</feature>
<feature type="transmembrane region" description="Helical" evidence="7">
    <location>
        <begin position="49"/>
        <end position="66"/>
    </location>
</feature>
<keyword evidence="3 7" id="KW-0812">Transmembrane</keyword>
<accession>A0ABQ4ESW0</accession>
<dbReference type="PANTHER" id="PTHR38459">
    <property type="entry name" value="PROPHAGE BACTOPRENOL-LINKED GLUCOSE TRANSLOCASE HOMOLOG"/>
    <property type="match status" value="1"/>
</dbReference>
<dbReference type="PANTHER" id="PTHR38459:SF1">
    <property type="entry name" value="PROPHAGE BACTOPRENOL-LINKED GLUCOSE TRANSLOCASE HOMOLOG"/>
    <property type="match status" value="1"/>
</dbReference>
<keyword evidence="5 7" id="KW-0472">Membrane</keyword>
<evidence type="ECO:0000256" key="3">
    <source>
        <dbReference type="ARBA" id="ARBA00022692"/>
    </source>
</evidence>
<organism evidence="9 10">
    <name type="scientific">Plantactinospora mayteni</name>
    <dbReference type="NCBI Taxonomy" id="566021"/>
    <lineage>
        <taxon>Bacteria</taxon>
        <taxon>Bacillati</taxon>
        <taxon>Actinomycetota</taxon>
        <taxon>Actinomycetes</taxon>
        <taxon>Micromonosporales</taxon>
        <taxon>Micromonosporaceae</taxon>
        <taxon>Plantactinospora</taxon>
    </lineage>
</organism>
<feature type="domain" description="GtrA/DPMS transmembrane" evidence="8">
    <location>
        <begin position="20"/>
        <end position="141"/>
    </location>
</feature>
<protein>
    <recommendedName>
        <fullName evidence="8">GtrA/DPMS transmembrane domain-containing protein</fullName>
    </recommendedName>
</protein>
<evidence type="ECO:0000256" key="4">
    <source>
        <dbReference type="ARBA" id="ARBA00022989"/>
    </source>
</evidence>
<dbReference type="InterPro" id="IPR051401">
    <property type="entry name" value="GtrA_CellWall_Glycosyl"/>
</dbReference>
<name>A0ABQ4ESW0_9ACTN</name>
<comment type="subcellular location">
    <subcellularLocation>
        <location evidence="1">Membrane</location>
        <topology evidence="1">Multi-pass membrane protein</topology>
    </subcellularLocation>
</comment>
<evidence type="ECO:0000313" key="9">
    <source>
        <dbReference type="EMBL" id="GIG97750.1"/>
    </source>
</evidence>
<dbReference type="RefSeq" id="WP_203859215.1">
    <property type="nucleotide sequence ID" value="NZ_BAAAZQ010000013.1"/>
</dbReference>
<dbReference type="EMBL" id="BONX01000028">
    <property type="protein sequence ID" value="GIG97750.1"/>
    <property type="molecule type" value="Genomic_DNA"/>
</dbReference>
<gene>
    <name evidence="9" type="ORF">Pma05_43230</name>
</gene>
<dbReference type="InterPro" id="IPR007267">
    <property type="entry name" value="GtrA_DPMS_TM"/>
</dbReference>
<comment type="caution">
    <text evidence="9">The sequence shown here is derived from an EMBL/GenBank/DDBJ whole genome shotgun (WGS) entry which is preliminary data.</text>
</comment>
<dbReference type="Proteomes" id="UP000621500">
    <property type="component" value="Unassembled WGS sequence"/>
</dbReference>
<evidence type="ECO:0000256" key="2">
    <source>
        <dbReference type="ARBA" id="ARBA00009399"/>
    </source>
</evidence>
<feature type="transmembrane region" description="Helical" evidence="7">
    <location>
        <begin position="86"/>
        <end position="105"/>
    </location>
</feature>
<evidence type="ECO:0000259" key="8">
    <source>
        <dbReference type="Pfam" id="PF04138"/>
    </source>
</evidence>
<feature type="transmembrane region" description="Helical" evidence="7">
    <location>
        <begin position="111"/>
        <end position="134"/>
    </location>
</feature>
<reference evidence="9 10" key="1">
    <citation type="submission" date="2021-01" db="EMBL/GenBank/DDBJ databases">
        <title>Whole genome shotgun sequence of Plantactinospora mayteni NBRC 109088.</title>
        <authorList>
            <person name="Komaki H."/>
            <person name="Tamura T."/>
        </authorList>
    </citation>
    <scope>NUCLEOTIDE SEQUENCE [LARGE SCALE GENOMIC DNA]</scope>
    <source>
        <strain evidence="9 10">NBRC 109088</strain>
    </source>
</reference>